<dbReference type="SUPFAM" id="SSF51735">
    <property type="entry name" value="NAD(P)-binding Rossmann-fold domains"/>
    <property type="match status" value="1"/>
</dbReference>
<dbReference type="InterPro" id="IPR049551">
    <property type="entry name" value="PKS_DH_C"/>
</dbReference>
<dbReference type="InterPro" id="IPR049900">
    <property type="entry name" value="PKS_mFAS_DH"/>
</dbReference>
<dbReference type="InterPro" id="IPR013968">
    <property type="entry name" value="PKS_KR"/>
</dbReference>
<dbReference type="InterPro" id="IPR057326">
    <property type="entry name" value="KR_dom"/>
</dbReference>
<feature type="domain" description="PKS/mFAS DH" evidence="9">
    <location>
        <begin position="876"/>
        <end position="1166"/>
    </location>
</feature>
<dbReference type="Gene3D" id="3.40.366.10">
    <property type="entry name" value="Malonyl-Coenzyme A Acyl Carrier Protein, domain 2"/>
    <property type="match status" value="1"/>
</dbReference>
<evidence type="ECO:0000259" key="9">
    <source>
        <dbReference type="PROSITE" id="PS52019"/>
    </source>
</evidence>
<sequence>MGAHRQIPMAIVGIAAQLPSGNFSENDLNYETFWDFLVNRGQAFEDIPISKASAGDFPNKHAYDELPAQGAFLKRLFEFDHISLGISKRDAKVMPPAARRLLELSFIAMQDSGIECSGRSIGCFMSGNNDLEDQDMMNTEGSFAYVPSAMANRISYLLNICGPSIFLDTACSSSLTALHLAINAIESGDCPAALVGACQSNRRLTDWRNYAQAGVLSPDGTCKPFDASADGFVRAEGAAVIVIKSLQQAIVDNDRIYSVILGSAINSTGSNLPLNVPNGVAQQQCIRTAYDRAGRDMSECDYLELHATGTAVGDPIEANAAGEILGRSDDLVIGSVKGNIGHLEANAFLVSLVKACLIFKNRVIPPTVNVDSLNPSIHWDAFHLKVAQDSTPLRNRSSTSIISVSSSGIGGSTGHVVLESPPSLSFDAFERWIPSAERPILCVVGGLSPAAVRHIAEATLALPHEDEQSLFDAAVHLSRRARQLPWRTFFTMPLSSAETIPKPIFAPRVAPSLAFVFSGQGPQNLQMGRQLFEDFPVFRESVLEMDEIYRQIAGCSLLESTGLFRSDSPTIQLPSGGWPVAITLPALAILHIALFDLLKSVGVTPDAMLGHSAGETAIVYASGAGSKAMAMEIAYARGRAMTPTEAMDGGMVAMGCGPAQASAFISEIMKTHHSDGTLCISCFNAPDSVAVTGPNVLLERIVAMAKVNGIFAQKIKTLVPGHSDFMESESCRSLYHTQMEDIFSRYKGPFIPKIPVYSTCTGLPLVDEFTPDYFWQNARNPVLFSDGVSRILALPSEHVFVEISPHPVLKSSVVACGAPQDSVICPMQRRSGKNPLNEHYVLSQALGQLACFGINSLDLAPLYGSPRSNCPPSLLHPLESRNIPANRVYSTSSHVKLYSSPLMLPNLQISRQSHPMLAEHIINGAPILPATAFIEMLLELGARTLWDIDFHNIIPVASSQPPFINLEREGEVAWSLHSSISLEQNGSSPRSQKLHASGCMDNTASPAIQDLDLPSLWNSLTPLGLEDFYQSMKSFADFGPHFRRVLHCHGSYQEAIAEIRGLEIEEREQQFIIHPAMLDACLHFMLHDDIIGQSNQGIMFVPVKLESFILHDRDSSIHGNWYSHAVFKNWSPEQIVYDITVANGAGKPICSFKNLTLQKQYLAPFYNAPKSYDYVFQPLSTRLAIPPLVSTFDNSDRRDSRCLNEVLDSIALQLIQNTLTKEPKVGNELHRRRYHDFTLEALNRKMIPHSSPEIEALQKKWPAYFEVSERLASVHTSVFESSSSVVTALYSDGLMSEFYGPNNLLKPVCEEAAAAFEVLISHYLQQGKKFLRVLEVGAGTGMLTRRLVPVIQKFQDSTIVEYTVTDISSSLASDLVQTIPYEPMVAKPYDLSKGFAEQDLSEQTFDIVVALHTLHAVSDIEPCLQNLNSLLVPGGALLVAELDGTSWNNTPGSLWLDCVFGSFAEWFGYTDDRTHCAMSPTQWEQKLSKSGFTHTTTSIEAGGGLDFLFIAQRPSLACISASNSRSGVLPDLTITYELGQEIQLQQQLKTLDPTQHSRVQLIALDDIQAGAAIGLIPTLTRELPSWEFRLAIFKSVDHFAHHEEILPSLADIYASGEDVILIADDGRPWVPKVVPIASLDVDAFATLSTSLNPAKSDKADEDFVEVSIISCSEVTSVVEFVGSVIDPGNSGLDKGQLVVGITSSIHSTGPMGESLLVHAGCISAPSTLETSLTVGGITGTALAGLALGTSFLSHPERVKSPLAILVDLSDTRLAAIMIHIFSSIPKLAQATAYNDLSRTSSERFDLVLSDTISSHEHPHARQTLHRLGRLILVDELVQSCIKNNSWEIRDALDSIQKFIPIVAGFDGLPVYRINVPGISDALIPTNSTHISALFDPTKSYLLVGGIGGLGLEIAIWMYKNGAKYLVLTSRRGISSLKYNRHNLASAKLAYLMSREDLQLSFEACDATDILAMKNLIQSIPSEHPIGGCFLMPLHLSDALFFNQKEESIRSVMDSKLKAFETLATAVDLDSVDFTVTLSSVAGLFGNIGQSNYSSACSAMNWAIRPIKNSFSLIVPGILDAGYLAQAFSDRVDGKELQEWSISAEELCRCIEDGIRKLRLGRDFKQYIPDLKWTAIEKHMGSLPPSCRHLTSTTEKFSCDDIDTASLATDQRPLEVLLSLLDVSSAEFDPSLPLTTYGLDSIGAAKIAAALRPYGPISQMQLLGGSSWDTLQEPLTAHSNSVTPSSGFKDGIGMEVSAAVKAAFNIVLKVLDLQAHEFDAENPLVAYGLDSISAARLSRMLQPFVKVPQMQLLGTTSWANLKKMIENGRVVSRNRLGATDDKALTGPAFGDTTEAALGIVLKTLDIPAPDFDPENPLVAYGLDSISAARLSRALRPYVQVTQMQLLGQTTWADLVKRISNGRQDNSVSQRKLTDSKTKYRREAIQSDSPIVELQNGERAPLIILHDITGSIEPILALINNSRLNSNSTIWAIRVTSTTPLDSVDALTSYYYTKIKERRPTGPYRLAAYSASSIIGAALARRFEEEAEKEGNRELQVSQLVFIDHFPTFWICRLHETLWSSLFQNSERVQVTPQVVMIGIQSIIDMLRRDNARDGRVQADRLRLAEELSTVIESTSNSRGRISDSTYRMVETFSSLTTMILSFLGDQGSVEVAESKLIKLVEGIRAPMTVIVASHGMVELVPEDTRKDWMDLGASLCVGTNSRINVARVEGGHFGLFENEEITRLLELM</sequence>
<dbReference type="PANTHER" id="PTHR43775:SF37">
    <property type="entry name" value="SI:DKEY-61P9.11"/>
    <property type="match status" value="1"/>
</dbReference>
<gene>
    <name evidence="10" type="ORF">GYMLUDRAFT_225393</name>
</gene>
<accession>A0A0D0BZ80</accession>
<dbReference type="InterPro" id="IPR032821">
    <property type="entry name" value="PKS_assoc"/>
</dbReference>
<dbReference type="Pfam" id="PF21089">
    <property type="entry name" value="PKS_DH_N"/>
    <property type="match status" value="1"/>
</dbReference>
<dbReference type="Gene3D" id="3.40.47.10">
    <property type="match status" value="1"/>
</dbReference>
<dbReference type="PROSITE" id="PS00012">
    <property type="entry name" value="PHOSPHOPANTETHEINE"/>
    <property type="match status" value="3"/>
</dbReference>
<dbReference type="PANTHER" id="PTHR43775">
    <property type="entry name" value="FATTY ACID SYNTHASE"/>
    <property type="match status" value="1"/>
</dbReference>
<protein>
    <recommendedName>
        <fullName evidence="12">Polyketide synthase</fullName>
    </recommendedName>
</protein>
<dbReference type="Pfam" id="PF00550">
    <property type="entry name" value="PP-binding"/>
    <property type="match status" value="2"/>
</dbReference>
<dbReference type="Pfam" id="PF16197">
    <property type="entry name" value="KAsynt_C_assoc"/>
    <property type="match status" value="1"/>
</dbReference>
<dbReference type="Gene3D" id="3.40.50.150">
    <property type="entry name" value="Vaccinia Virus protein VP39"/>
    <property type="match status" value="1"/>
</dbReference>
<dbReference type="InterPro" id="IPR016035">
    <property type="entry name" value="Acyl_Trfase/lysoPLipase"/>
</dbReference>
<dbReference type="InterPro" id="IPR020806">
    <property type="entry name" value="PKS_PP-bd"/>
</dbReference>
<evidence type="ECO:0000256" key="1">
    <source>
        <dbReference type="ARBA" id="ARBA00005179"/>
    </source>
</evidence>
<dbReference type="InterPro" id="IPR036291">
    <property type="entry name" value="NAD(P)-bd_dom_sf"/>
</dbReference>
<dbReference type="SUPFAM" id="SSF53335">
    <property type="entry name" value="S-adenosyl-L-methionine-dependent methyltransferases"/>
    <property type="match status" value="1"/>
</dbReference>
<dbReference type="SUPFAM" id="SSF53474">
    <property type="entry name" value="alpha/beta-Hydrolases"/>
    <property type="match status" value="1"/>
</dbReference>
<dbReference type="Pfam" id="PF02801">
    <property type="entry name" value="Ketoacyl-synt_C"/>
    <property type="match status" value="1"/>
</dbReference>
<dbReference type="InterPro" id="IPR050091">
    <property type="entry name" value="PKS_NRPS_Biosynth_Enz"/>
</dbReference>
<dbReference type="Gene3D" id="3.40.50.1820">
    <property type="entry name" value="alpha/beta hydrolase"/>
    <property type="match status" value="1"/>
</dbReference>
<dbReference type="SUPFAM" id="SSF53901">
    <property type="entry name" value="Thiolase-like"/>
    <property type="match status" value="1"/>
</dbReference>
<dbReference type="SMART" id="SM00825">
    <property type="entry name" value="PKS_KS"/>
    <property type="match status" value="1"/>
</dbReference>
<dbReference type="OrthoDB" id="329835at2759"/>
<dbReference type="CDD" id="cd02440">
    <property type="entry name" value="AdoMet_MTases"/>
    <property type="match status" value="1"/>
</dbReference>
<evidence type="ECO:0000256" key="3">
    <source>
        <dbReference type="ARBA" id="ARBA00022553"/>
    </source>
</evidence>
<comment type="pathway">
    <text evidence="1">Secondary metabolite biosynthesis.</text>
</comment>
<dbReference type="PROSITE" id="PS52019">
    <property type="entry name" value="PKS_MFAS_DH"/>
    <property type="match status" value="1"/>
</dbReference>
<keyword evidence="4" id="KW-0808">Transferase</keyword>
<dbReference type="GO" id="GO:0031177">
    <property type="term" value="F:phosphopantetheine binding"/>
    <property type="evidence" value="ECO:0007669"/>
    <property type="project" value="InterPro"/>
</dbReference>
<proteinExistence type="predicted"/>
<dbReference type="InterPro" id="IPR014031">
    <property type="entry name" value="Ketoacyl_synth_C"/>
</dbReference>
<dbReference type="Pfam" id="PF00698">
    <property type="entry name" value="Acyl_transf_1"/>
    <property type="match status" value="1"/>
</dbReference>
<dbReference type="CDD" id="cd00833">
    <property type="entry name" value="PKS"/>
    <property type="match status" value="1"/>
</dbReference>
<keyword evidence="3" id="KW-0597">Phosphoprotein</keyword>
<dbReference type="PROSITE" id="PS00606">
    <property type="entry name" value="KS3_1"/>
    <property type="match status" value="1"/>
</dbReference>
<evidence type="ECO:0000313" key="10">
    <source>
        <dbReference type="EMBL" id="KIK61181.1"/>
    </source>
</evidence>
<evidence type="ECO:0000256" key="5">
    <source>
        <dbReference type="ARBA" id="ARBA00023026"/>
    </source>
</evidence>
<feature type="region of interest" description="N-terminal hotdog fold" evidence="7">
    <location>
        <begin position="876"/>
        <end position="1007"/>
    </location>
</feature>
<organism evidence="10 11">
    <name type="scientific">Collybiopsis luxurians FD-317 M1</name>
    <dbReference type="NCBI Taxonomy" id="944289"/>
    <lineage>
        <taxon>Eukaryota</taxon>
        <taxon>Fungi</taxon>
        <taxon>Dikarya</taxon>
        <taxon>Basidiomycota</taxon>
        <taxon>Agaricomycotina</taxon>
        <taxon>Agaricomycetes</taxon>
        <taxon>Agaricomycetidae</taxon>
        <taxon>Agaricales</taxon>
        <taxon>Marasmiineae</taxon>
        <taxon>Omphalotaceae</taxon>
        <taxon>Collybiopsis</taxon>
        <taxon>Collybiopsis luxurians</taxon>
    </lineage>
</organism>
<dbReference type="InterPro" id="IPR042104">
    <property type="entry name" value="PKS_dehydratase_sf"/>
</dbReference>
<dbReference type="SUPFAM" id="SSF52151">
    <property type="entry name" value="FabD/lysophospholipase-like"/>
    <property type="match status" value="1"/>
</dbReference>
<dbReference type="PROSITE" id="PS52004">
    <property type="entry name" value="KS3_2"/>
    <property type="match status" value="1"/>
</dbReference>
<keyword evidence="2" id="KW-0596">Phosphopantetheine</keyword>
<reference evidence="10 11" key="1">
    <citation type="submission" date="2014-04" db="EMBL/GenBank/DDBJ databases">
        <title>Evolutionary Origins and Diversification of the Mycorrhizal Mutualists.</title>
        <authorList>
            <consortium name="DOE Joint Genome Institute"/>
            <consortium name="Mycorrhizal Genomics Consortium"/>
            <person name="Kohler A."/>
            <person name="Kuo A."/>
            <person name="Nagy L.G."/>
            <person name="Floudas D."/>
            <person name="Copeland A."/>
            <person name="Barry K.W."/>
            <person name="Cichocki N."/>
            <person name="Veneault-Fourrey C."/>
            <person name="LaButti K."/>
            <person name="Lindquist E.A."/>
            <person name="Lipzen A."/>
            <person name="Lundell T."/>
            <person name="Morin E."/>
            <person name="Murat C."/>
            <person name="Riley R."/>
            <person name="Ohm R."/>
            <person name="Sun H."/>
            <person name="Tunlid A."/>
            <person name="Henrissat B."/>
            <person name="Grigoriev I.V."/>
            <person name="Hibbett D.S."/>
            <person name="Martin F."/>
        </authorList>
    </citation>
    <scope>NUCLEOTIDE SEQUENCE [LARGE SCALE GENOMIC DNA]</scope>
    <source>
        <strain evidence="10 11">FD-317 M1</strain>
    </source>
</reference>
<dbReference type="SUPFAM" id="SSF47336">
    <property type="entry name" value="ACP-like"/>
    <property type="match status" value="1"/>
</dbReference>
<dbReference type="InterPro" id="IPR006162">
    <property type="entry name" value="Ppantetheine_attach_site"/>
</dbReference>
<keyword evidence="11" id="KW-1185">Reference proteome</keyword>
<feature type="region of interest" description="C-terminal hotdog fold" evidence="7">
    <location>
        <begin position="1019"/>
        <end position="1166"/>
    </location>
</feature>
<dbReference type="InterPro" id="IPR018201">
    <property type="entry name" value="Ketoacyl_synth_AS"/>
</dbReference>
<dbReference type="SMART" id="SM00822">
    <property type="entry name" value="PKS_KR"/>
    <property type="match status" value="1"/>
</dbReference>
<dbReference type="InterPro" id="IPR014043">
    <property type="entry name" value="Acyl_transferase_dom"/>
</dbReference>
<name>A0A0D0BZ80_9AGAR</name>
<dbReference type="Gene3D" id="3.40.50.720">
    <property type="entry name" value="NAD(P)-binding Rossmann-like Domain"/>
    <property type="match status" value="1"/>
</dbReference>
<dbReference type="Pfam" id="PF00109">
    <property type="entry name" value="ketoacyl-synt"/>
    <property type="match status" value="1"/>
</dbReference>
<dbReference type="Pfam" id="PF08659">
    <property type="entry name" value="KR"/>
    <property type="match status" value="1"/>
</dbReference>
<dbReference type="InterPro" id="IPR049552">
    <property type="entry name" value="PKS_DH_N"/>
</dbReference>
<dbReference type="InterPro" id="IPR014030">
    <property type="entry name" value="Ketoacyl_synth_N"/>
</dbReference>
<evidence type="ECO:0000256" key="7">
    <source>
        <dbReference type="PROSITE-ProRule" id="PRU01363"/>
    </source>
</evidence>
<dbReference type="GO" id="GO:0006633">
    <property type="term" value="P:fatty acid biosynthetic process"/>
    <property type="evidence" value="ECO:0007669"/>
    <property type="project" value="InterPro"/>
</dbReference>
<dbReference type="SMART" id="SM00826">
    <property type="entry name" value="PKS_DH"/>
    <property type="match status" value="1"/>
</dbReference>
<dbReference type="GO" id="GO:0044550">
    <property type="term" value="P:secondary metabolite biosynthetic process"/>
    <property type="evidence" value="ECO:0007669"/>
    <property type="project" value="UniProtKB-ARBA"/>
</dbReference>
<evidence type="ECO:0000256" key="4">
    <source>
        <dbReference type="ARBA" id="ARBA00022679"/>
    </source>
</evidence>
<dbReference type="InterPro" id="IPR020841">
    <property type="entry name" value="PKS_Beta-ketoAc_synthase_dom"/>
</dbReference>
<dbReference type="Gene3D" id="3.10.129.110">
    <property type="entry name" value="Polyketide synthase dehydratase"/>
    <property type="match status" value="1"/>
</dbReference>
<dbReference type="InterPro" id="IPR036736">
    <property type="entry name" value="ACP-like_sf"/>
</dbReference>
<dbReference type="InterPro" id="IPR029058">
    <property type="entry name" value="AB_hydrolase_fold"/>
</dbReference>
<dbReference type="InterPro" id="IPR009081">
    <property type="entry name" value="PP-bd_ACP"/>
</dbReference>
<dbReference type="HOGENOM" id="CLU_000022_31_0_1"/>
<dbReference type="InterPro" id="IPR016039">
    <property type="entry name" value="Thiolase-like"/>
</dbReference>
<evidence type="ECO:0000313" key="11">
    <source>
        <dbReference type="Proteomes" id="UP000053593"/>
    </source>
</evidence>
<feature type="active site" description="Proton acceptor; for dehydratase activity" evidence="7">
    <location>
        <position position="920"/>
    </location>
</feature>
<dbReference type="SMART" id="SM00827">
    <property type="entry name" value="PKS_AT"/>
    <property type="match status" value="1"/>
</dbReference>
<dbReference type="InterPro" id="IPR013217">
    <property type="entry name" value="Methyltransf_12"/>
</dbReference>
<dbReference type="Pfam" id="PF14765">
    <property type="entry name" value="PS-DH"/>
    <property type="match status" value="1"/>
</dbReference>
<dbReference type="Pfam" id="PF08242">
    <property type="entry name" value="Methyltransf_12"/>
    <property type="match status" value="1"/>
</dbReference>
<dbReference type="GO" id="GO:0004312">
    <property type="term" value="F:fatty acid synthase activity"/>
    <property type="evidence" value="ECO:0007669"/>
    <property type="project" value="TreeGrafter"/>
</dbReference>
<dbReference type="GO" id="GO:0004315">
    <property type="term" value="F:3-oxoacyl-[acyl-carrier-protein] synthase activity"/>
    <property type="evidence" value="ECO:0007669"/>
    <property type="project" value="InterPro"/>
</dbReference>
<dbReference type="EMBL" id="KN834772">
    <property type="protein sequence ID" value="KIK61181.1"/>
    <property type="molecule type" value="Genomic_DNA"/>
</dbReference>
<evidence type="ECO:0008006" key="12">
    <source>
        <dbReference type="Google" id="ProtNLM"/>
    </source>
</evidence>
<dbReference type="SMART" id="SM00823">
    <property type="entry name" value="PKS_PP"/>
    <property type="match status" value="2"/>
</dbReference>
<feature type="active site" description="Proton donor; for dehydratase activity" evidence="7">
    <location>
        <position position="1079"/>
    </location>
</feature>
<feature type="domain" description="Ketosynthase family 3 (KS3)" evidence="8">
    <location>
        <begin position="6"/>
        <end position="420"/>
    </location>
</feature>
<keyword evidence="6" id="KW-0511">Multifunctional enzyme</keyword>
<dbReference type="Proteomes" id="UP000053593">
    <property type="component" value="Unassembled WGS sequence"/>
</dbReference>
<evidence type="ECO:0000259" key="8">
    <source>
        <dbReference type="PROSITE" id="PS52004"/>
    </source>
</evidence>
<evidence type="ECO:0000256" key="6">
    <source>
        <dbReference type="ARBA" id="ARBA00023268"/>
    </source>
</evidence>
<dbReference type="InterPro" id="IPR029063">
    <property type="entry name" value="SAM-dependent_MTases_sf"/>
</dbReference>
<evidence type="ECO:0000256" key="2">
    <source>
        <dbReference type="ARBA" id="ARBA00022450"/>
    </source>
</evidence>
<dbReference type="InterPro" id="IPR001227">
    <property type="entry name" value="Ac_transferase_dom_sf"/>
</dbReference>
<dbReference type="InterPro" id="IPR020807">
    <property type="entry name" value="PKS_DH"/>
</dbReference>
<keyword evidence="5" id="KW-0843">Virulence</keyword>